<dbReference type="CDD" id="cd03192">
    <property type="entry name" value="GST_C_Sigma_like"/>
    <property type="match status" value="1"/>
</dbReference>
<dbReference type="SUPFAM" id="SSF47616">
    <property type="entry name" value="GST C-terminal domain-like"/>
    <property type="match status" value="1"/>
</dbReference>
<comment type="similarity">
    <text evidence="4">Belongs to the GST superfamily. Sigma family.</text>
</comment>
<dbReference type="FunFam" id="3.40.30.10:FF:000035">
    <property type="entry name" value="hematopoietic prostaglandin D synthase"/>
    <property type="match status" value="1"/>
</dbReference>
<dbReference type="EC" id="2.5.1.18" evidence="2"/>
<dbReference type="Gene3D" id="3.40.30.10">
    <property type="entry name" value="Glutaredoxin"/>
    <property type="match status" value="1"/>
</dbReference>
<comment type="caution">
    <text evidence="8">The sequence shown here is derived from an EMBL/GenBank/DDBJ whole genome shotgun (WGS) entry which is preliminary data.</text>
</comment>
<dbReference type="PROSITE" id="PS50405">
    <property type="entry name" value="GST_CTER"/>
    <property type="match status" value="1"/>
</dbReference>
<name>A0A482VQX7_ASBVE</name>
<dbReference type="InterPro" id="IPR004046">
    <property type="entry name" value="GST_C"/>
</dbReference>
<accession>A0A482VQX7</accession>
<organism evidence="8 9">
    <name type="scientific">Asbolus verrucosus</name>
    <name type="common">Desert ironclad beetle</name>
    <dbReference type="NCBI Taxonomy" id="1661398"/>
    <lineage>
        <taxon>Eukaryota</taxon>
        <taxon>Metazoa</taxon>
        <taxon>Ecdysozoa</taxon>
        <taxon>Arthropoda</taxon>
        <taxon>Hexapoda</taxon>
        <taxon>Insecta</taxon>
        <taxon>Pterygota</taxon>
        <taxon>Neoptera</taxon>
        <taxon>Endopterygota</taxon>
        <taxon>Coleoptera</taxon>
        <taxon>Polyphaga</taxon>
        <taxon>Cucujiformia</taxon>
        <taxon>Tenebrionidae</taxon>
        <taxon>Pimeliinae</taxon>
        <taxon>Asbolus</taxon>
    </lineage>
</organism>
<dbReference type="PANTHER" id="PTHR11571">
    <property type="entry name" value="GLUTATHIONE S-TRANSFERASE"/>
    <property type="match status" value="1"/>
</dbReference>
<dbReference type="STRING" id="1661398.A0A482VQX7"/>
<dbReference type="InterPro" id="IPR010987">
    <property type="entry name" value="Glutathione-S-Trfase_C-like"/>
</dbReference>
<dbReference type="EMBL" id="QDEB01077080">
    <property type="protein sequence ID" value="RZC34737.1"/>
    <property type="molecule type" value="Genomic_DNA"/>
</dbReference>
<dbReference type="OrthoDB" id="414243at2759"/>
<dbReference type="PROSITE" id="PS50404">
    <property type="entry name" value="GST_NTER"/>
    <property type="match status" value="1"/>
</dbReference>
<dbReference type="Proteomes" id="UP000292052">
    <property type="component" value="Unassembled WGS sequence"/>
</dbReference>
<evidence type="ECO:0000256" key="3">
    <source>
        <dbReference type="ARBA" id="ARBA00022679"/>
    </source>
</evidence>
<feature type="domain" description="GST C-terminal" evidence="7">
    <location>
        <begin position="82"/>
        <end position="204"/>
    </location>
</feature>
<dbReference type="SUPFAM" id="SSF52833">
    <property type="entry name" value="Thioredoxin-like"/>
    <property type="match status" value="1"/>
</dbReference>
<keyword evidence="9" id="KW-1185">Reference proteome</keyword>
<dbReference type="AlphaFoldDB" id="A0A482VQX7"/>
<keyword evidence="3" id="KW-0808">Transferase</keyword>
<dbReference type="Gene3D" id="1.20.1050.10">
    <property type="match status" value="1"/>
</dbReference>
<dbReference type="SFLD" id="SFLDG01205">
    <property type="entry name" value="AMPS.1"/>
    <property type="match status" value="1"/>
</dbReference>
<gene>
    <name evidence="8" type="ORF">BDFB_012995</name>
</gene>
<evidence type="ECO:0000259" key="6">
    <source>
        <dbReference type="PROSITE" id="PS50404"/>
    </source>
</evidence>
<dbReference type="Pfam" id="PF02798">
    <property type="entry name" value="GST_N"/>
    <property type="match status" value="1"/>
</dbReference>
<dbReference type="InterPro" id="IPR004045">
    <property type="entry name" value="Glutathione_S-Trfase_N"/>
</dbReference>
<evidence type="ECO:0000256" key="1">
    <source>
        <dbReference type="ARBA" id="ARBA00011738"/>
    </source>
</evidence>
<comment type="subunit">
    <text evidence="1">Homodimer.</text>
</comment>
<comment type="catalytic activity">
    <reaction evidence="5">
        <text>RX + glutathione = an S-substituted glutathione + a halide anion + H(+)</text>
        <dbReference type="Rhea" id="RHEA:16437"/>
        <dbReference type="ChEBI" id="CHEBI:15378"/>
        <dbReference type="ChEBI" id="CHEBI:16042"/>
        <dbReference type="ChEBI" id="CHEBI:17792"/>
        <dbReference type="ChEBI" id="CHEBI:57925"/>
        <dbReference type="ChEBI" id="CHEBI:90779"/>
        <dbReference type="EC" id="2.5.1.18"/>
    </reaction>
</comment>
<sequence length="204" mass="23559">MVPSYKLTYFATAGYAEPIRYLLSYGNIEFEDFRFKREEWPQLKEKMPFGHVPVLEHNGKKGCQSVAIARYVAKQVGLMGNDDWEDLEIDAIVDSIKENSTKLLPIRFETDEEKRKALRETAVKETLPYSLKPLEAFAQKNNGYLAVGRLTWADLYFVSLSEGINRLAGFDIMKDYPNLHALINKVLEIPSIRKWIETRPKIEP</sequence>
<dbReference type="SFLD" id="SFLDG00363">
    <property type="entry name" value="AMPS_(cytGST):_Alpha-__Mu-__Pi"/>
    <property type="match status" value="1"/>
</dbReference>
<evidence type="ECO:0000313" key="8">
    <source>
        <dbReference type="EMBL" id="RZC34737.1"/>
    </source>
</evidence>
<dbReference type="GO" id="GO:0004364">
    <property type="term" value="F:glutathione transferase activity"/>
    <property type="evidence" value="ECO:0007669"/>
    <property type="project" value="UniProtKB-EC"/>
</dbReference>
<dbReference type="Pfam" id="PF14497">
    <property type="entry name" value="GST_C_3"/>
    <property type="match status" value="1"/>
</dbReference>
<evidence type="ECO:0000259" key="7">
    <source>
        <dbReference type="PROSITE" id="PS50405"/>
    </source>
</evidence>
<dbReference type="PANTHER" id="PTHR11571:SF224">
    <property type="entry name" value="HEMATOPOIETIC PROSTAGLANDIN D SYNTHASE"/>
    <property type="match status" value="1"/>
</dbReference>
<evidence type="ECO:0000256" key="4">
    <source>
        <dbReference type="ARBA" id="ARBA00038317"/>
    </source>
</evidence>
<evidence type="ECO:0000313" key="9">
    <source>
        <dbReference type="Proteomes" id="UP000292052"/>
    </source>
</evidence>
<evidence type="ECO:0000256" key="2">
    <source>
        <dbReference type="ARBA" id="ARBA00012452"/>
    </source>
</evidence>
<dbReference type="InterPro" id="IPR040079">
    <property type="entry name" value="Glutathione_S-Trfase"/>
</dbReference>
<dbReference type="GO" id="GO:0006749">
    <property type="term" value="P:glutathione metabolic process"/>
    <property type="evidence" value="ECO:0007669"/>
    <property type="project" value="TreeGrafter"/>
</dbReference>
<dbReference type="CDD" id="cd03039">
    <property type="entry name" value="GST_N_Sigma_like"/>
    <property type="match status" value="1"/>
</dbReference>
<dbReference type="InterPro" id="IPR036249">
    <property type="entry name" value="Thioredoxin-like_sf"/>
</dbReference>
<evidence type="ECO:0000256" key="5">
    <source>
        <dbReference type="ARBA" id="ARBA00047960"/>
    </source>
</evidence>
<dbReference type="FunFam" id="1.20.1050.10:FF:000030">
    <property type="entry name" value="Glutathione S-transferase S1"/>
    <property type="match status" value="1"/>
</dbReference>
<dbReference type="InterPro" id="IPR036282">
    <property type="entry name" value="Glutathione-S-Trfase_C_sf"/>
</dbReference>
<dbReference type="InterPro" id="IPR050213">
    <property type="entry name" value="GST_superfamily"/>
</dbReference>
<proteinExistence type="inferred from homology"/>
<reference evidence="8 9" key="1">
    <citation type="submission" date="2017-03" db="EMBL/GenBank/DDBJ databases">
        <title>Genome of the blue death feigning beetle - Asbolus verrucosus.</title>
        <authorList>
            <person name="Rider S.D."/>
        </authorList>
    </citation>
    <scope>NUCLEOTIDE SEQUENCE [LARGE SCALE GENOMIC DNA]</scope>
    <source>
        <strain evidence="8">Butters</strain>
        <tissue evidence="8">Head and leg muscle</tissue>
    </source>
</reference>
<dbReference type="SFLD" id="SFLDS00019">
    <property type="entry name" value="Glutathione_Transferase_(cytos"/>
    <property type="match status" value="1"/>
</dbReference>
<feature type="domain" description="GST N-terminal" evidence="6">
    <location>
        <begin position="3"/>
        <end position="80"/>
    </location>
</feature>
<dbReference type="GO" id="GO:0004602">
    <property type="term" value="F:glutathione peroxidase activity"/>
    <property type="evidence" value="ECO:0007669"/>
    <property type="project" value="UniProtKB-ARBA"/>
</dbReference>
<protein>
    <recommendedName>
        <fullName evidence="2">glutathione transferase</fullName>
        <ecNumber evidence="2">2.5.1.18</ecNumber>
    </recommendedName>
</protein>